<keyword evidence="3" id="KW-0808">Transferase</keyword>
<keyword evidence="4" id="KW-1185">Reference proteome</keyword>
<dbReference type="Gene3D" id="1.10.10.10">
    <property type="entry name" value="Winged helix-like DNA-binding domain superfamily/Winged helix DNA-binding domain"/>
    <property type="match status" value="1"/>
</dbReference>
<feature type="domain" description="Methylated-DNA-[protein]-cysteine S-methyltransferase DNA binding" evidence="2">
    <location>
        <begin position="4"/>
        <end position="83"/>
    </location>
</feature>
<reference evidence="3 4" key="1">
    <citation type="submission" date="2018-06" db="EMBL/GenBank/DDBJ databases">
        <title>Genomic Encyclopedia of Type Strains, Phase IV (KMG-IV): sequencing the most valuable type-strain genomes for metagenomic binning, comparative biology and taxonomic classification.</title>
        <authorList>
            <person name="Goeker M."/>
        </authorList>
    </citation>
    <scope>NUCLEOTIDE SEQUENCE [LARGE SCALE GENOMIC DNA]</scope>
    <source>
        <strain evidence="3 4">DSM 18048</strain>
    </source>
</reference>
<dbReference type="CDD" id="cd06445">
    <property type="entry name" value="ATase"/>
    <property type="match status" value="1"/>
</dbReference>
<dbReference type="AlphaFoldDB" id="A0A318SF56"/>
<dbReference type="GO" id="GO:0006281">
    <property type="term" value="P:DNA repair"/>
    <property type="evidence" value="ECO:0007669"/>
    <property type="project" value="InterPro"/>
</dbReference>
<keyword evidence="1" id="KW-0227">DNA damage</keyword>
<organism evidence="3 4">
    <name type="scientific">Deinococcus yavapaiensis KR-236</name>
    <dbReference type="NCBI Taxonomy" id="694435"/>
    <lineage>
        <taxon>Bacteria</taxon>
        <taxon>Thermotogati</taxon>
        <taxon>Deinococcota</taxon>
        <taxon>Deinococci</taxon>
        <taxon>Deinococcales</taxon>
        <taxon>Deinococcaceae</taxon>
        <taxon>Deinococcus</taxon>
    </lineage>
</organism>
<evidence type="ECO:0000313" key="4">
    <source>
        <dbReference type="Proteomes" id="UP000248326"/>
    </source>
</evidence>
<dbReference type="EMBL" id="QJSX01000003">
    <property type="protein sequence ID" value="PYE55342.1"/>
    <property type="molecule type" value="Genomic_DNA"/>
</dbReference>
<gene>
    <name evidence="3" type="ORF">DES52_103175</name>
</gene>
<dbReference type="InterPro" id="IPR036388">
    <property type="entry name" value="WH-like_DNA-bd_sf"/>
</dbReference>
<name>A0A318SF56_9DEIO</name>
<dbReference type="PANTHER" id="PTHR42942:SF1">
    <property type="entry name" value="ALKYLTRANSFERASE-LIKE PROTEIN 1"/>
    <property type="match status" value="1"/>
</dbReference>
<evidence type="ECO:0000259" key="2">
    <source>
        <dbReference type="Pfam" id="PF01035"/>
    </source>
</evidence>
<dbReference type="SUPFAM" id="SSF46767">
    <property type="entry name" value="Methylated DNA-protein cysteine methyltransferase, C-terminal domain"/>
    <property type="match status" value="1"/>
</dbReference>
<accession>A0A318SF56</accession>
<protein>
    <submittedName>
        <fullName evidence="3">Methylated-DNA-protein-cysteine methyltransferase-like protein</fullName>
    </submittedName>
</protein>
<dbReference type="RefSeq" id="WP_281268558.1">
    <property type="nucleotide sequence ID" value="NZ_QJSX01000003.1"/>
</dbReference>
<evidence type="ECO:0000256" key="1">
    <source>
        <dbReference type="ARBA" id="ARBA00022763"/>
    </source>
</evidence>
<dbReference type="GO" id="GO:0008168">
    <property type="term" value="F:methyltransferase activity"/>
    <property type="evidence" value="ECO:0007669"/>
    <property type="project" value="UniProtKB-KW"/>
</dbReference>
<keyword evidence="3" id="KW-0489">Methyltransferase</keyword>
<sequence>MQGFRDSVLGFVARIPTGRVMTYGQLALLAGGPGNARQVGFIMQGLADSDLPWHRVINSQGAISTYKVGFGEAQRALLEAEGVTFDDAGKCDLKKLQWWPDREDEQPSLL</sequence>
<dbReference type="InterPro" id="IPR036217">
    <property type="entry name" value="MethylDNA_cys_MeTrfase_DNAb"/>
</dbReference>
<dbReference type="GO" id="GO:0032259">
    <property type="term" value="P:methylation"/>
    <property type="evidence" value="ECO:0007669"/>
    <property type="project" value="UniProtKB-KW"/>
</dbReference>
<evidence type="ECO:0000313" key="3">
    <source>
        <dbReference type="EMBL" id="PYE55342.1"/>
    </source>
</evidence>
<comment type="caution">
    <text evidence="3">The sequence shown here is derived from an EMBL/GenBank/DDBJ whole genome shotgun (WGS) entry which is preliminary data.</text>
</comment>
<dbReference type="InterPro" id="IPR014048">
    <property type="entry name" value="MethylDNA_cys_MeTrfase_DNA-bd"/>
</dbReference>
<proteinExistence type="predicted"/>
<dbReference type="Pfam" id="PF01035">
    <property type="entry name" value="DNA_binding_1"/>
    <property type="match status" value="1"/>
</dbReference>
<dbReference type="Proteomes" id="UP000248326">
    <property type="component" value="Unassembled WGS sequence"/>
</dbReference>
<dbReference type="InterPro" id="IPR052520">
    <property type="entry name" value="ATL_DNA_repair"/>
</dbReference>
<dbReference type="PANTHER" id="PTHR42942">
    <property type="entry name" value="6-O-METHYLGUANINE DNA METHYLTRANSFERASE"/>
    <property type="match status" value="1"/>
</dbReference>